<evidence type="ECO:0000313" key="3">
    <source>
        <dbReference type="Proteomes" id="UP001314170"/>
    </source>
</evidence>
<dbReference type="PANTHER" id="PTHR38225:SF4">
    <property type="entry name" value="PROTEIN, PUTATIVE-RELATED"/>
    <property type="match status" value="1"/>
</dbReference>
<sequence>MRVRARSYGEEGRSSHIVDANLSVLRGRIEEIGAKERLERCYRSSCMYGWNYAPGYDCKLKKERDFYEYFELAGLVGGTIGITCLSGTAFLSLASLLVHLNQ</sequence>
<dbReference type="AlphaFoldDB" id="A0AAV1RFA3"/>
<keyword evidence="1" id="KW-0812">Transmembrane</keyword>
<evidence type="ECO:0000256" key="1">
    <source>
        <dbReference type="SAM" id="Phobius"/>
    </source>
</evidence>
<evidence type="ECO:0000313" key="2">
    <source>
        <dbReference type="EMBL" id="CAK7335231.1"/>
    </source>
</evidence>
<comment type="caution">
    <text evidence="2">The sequence shown here is derived from an EMBL/GenBank/DDBJ whole genome shotgun (WGS) entry which is preliminary data.</text>
</comment>
<gene>
    <name evidence="2" type="ORF">DCAF_LOCUS10275</name>
</gene>
<reference evidence="2 3" key="1">
    <citation type="submission" date="2024-01" db="EMBL/GenBank/DDBJ databases">
        <authorList>
            <person name="Waweru B."/>
        </authorList>
    </citation>
    <scope>NUCLEOTIDE SEQUENCE [LARGE SCALE GENOMIC DNA]</scope>
</reference>
<proteinExistence type="predicted"/>
<accession>A0AAV1RFA3</accession>
<name>A0AAV1RFA3_9ROSI</name>
<organism evidence="2 3">
    <name type="scientific">Dovyalis caffra</name>
    <dbReference type="NCBI Taxonomy" id="77055"/>
    <lineage>
        <taxon>Eukaryota</taxon>
        <taxon>Viridiplantae</taxon>
        <taxon>Streptophyta</taxon>
        <taxon>Embryophyta</taxon>
        <taxon>Tracheophyta</taxon>
        <taxon>Spermatophyta</taxon>
        <taxon>Magnoliopsida</taxon>
        <taxon>eudicotyledons</taxon>
        <taxon>Gunneridae</taxon>
        <taxon>Pentapetalae</taxon>
        <taxon>rosids</taxon>
        <taxon>fabids</taxon>
        <taxon>Malpighiales</taxon>
        <taxon>Salicaceae</taxon>
        <taxon>Flacourtieae</taxon>
        <taxon>Dovyalis</taxon>
    </lineage>
</organism>
<keyword evidence="3" id="KW-1185">Reference proteome</keyword>
<dbReference type="PANTHER" id="PTHR38225">
    <property type="entry name" value="PROTEIN, PUTATIVE-RELATED"/>
    <property type="match status" value="1"/>
</dbReference>
<feature type="transmembrane region" description="Helical" evidence="1">
    <location>
        <begin position="69"/>
        <end position="98"/>
    </location>
</feature>
<keyword evidence="1" id="KW-0472">Membrane</keyword>
<keyword evidence="1" id="KW-1133">Transmembrane helix</keyword>
<dbReference type="EMBL" id="CAWUPB010000957">
    <property type="protein sequence ID" value="CAK7335231.1"/>
    <property type="molecule type" value="Genomic_DNA"/>
</dbReference>
<dbReference type="Proteomes" id="UP001314170">
    <property type="component" value="Unassembled WGS sequence"/>
</dbReference>
<protein>
    <submittedName>
        <fullName evidence="2">Uncharacterized protein</fullName>
    </submittedName>
</protein>